<evidence type="ECO:0000256" key="3">
    <source>
        <dbReference type="ARBA" id="ARBA00022692"/>
    </source>
</evidence>
<dbReference type="Proteomes" id="UP000193144">
    <property type="component" value="Unassembled WGS sequence"/>
</dbReference>
<dbReference type="InterPro" id="IPR020846">
    <property type="entry name" value="MFS_dom"/>
</dbReference>
<keyword evidence="9" id="KW-1185">Reference proteome</keyword>
<name>A0A1Y1Z9T6_9PLEO</name>
<feature type="domain" description="Major facilitator superfamily (MFS) profile" evidence="7">
    <location>
        <begin position="1"/>
        <end position="230"/>
    </location>
</feature>
<evidence type="ECO:0000256" key="5">
    <source>
        <dbReference type="ARBA" id="ARBA00023136"/>
    </source>
</evidence>
<comment type="caution">
    <text evidence="8">The sequence shown here is derived from an EMBL/GenBank/DDBJ whole genome shotgun (WGS) entry which is preliminary data.</text>
</comment>
<keyword evidence="4 6" id="KW-1133">Transmembrane helix</keyword>
<evidence type="ECO:0000256" key="1">
    <source>
        <dbReference type="ARBA" id="ARBA00004141"/>
    </source>
</evidence>
<dbReference type="GO" id="GO:0005351">
    <property type="term" value="F:carbohydrate:proton symporter activity"/>
    <property type="evidence" value="ECO:0007669"/>
    <property type="project" value="TreeGrafter"/>
</dbReference>
<dbReference type="AlphaFoldDB" id="A0A1Y1Z9T6"/>
<dbReference type="PANTHER" id="PTHR48022:SF11">
    <property type="entry name" value="MONOSACCHARIDE TRANSPORTER (HXT8), PUTATIVE (AFU_ORTHOLOGUE AFUA_2G08120)-RELATED"/>
    <property type="match status" value="1"/>
</dbReference>
<dbReference type="EMBL" id="MCFA01000112">
    <property type="protein sequence ID" value="ORY07022.1"/>
    <property type="molecule type" value="Genomic_DNA"/>
</dbReference>
<dbReference type="SUPFAM" id="SSF103473">
    <property type="entry name" value="MFS general substrate transporter"/>
    <property type="match status" value="1"/>
</dbReference>
<dbReference type="PANTHER" id="PTHR48022">
    <property type="entry name" value="PLASTIDIC GLUCOSE TRANSPORTER 4"/>
    <property type="match status" value="1"/>
</dbReference>
<comment type="subcellular location">
    <subcellularLocation>
        <location evidence="1">Membrane</location>
        <topology evidence="1">Multi-pass membrane protein</topology>
    </subcellularLocation>
</comment>
<feature type="transmembrane region" description="Helical" evidence="6">
    <location>
        <begin position="106"/>
        <end position="122"/>
    </location>
</feature>
<dbReference type="OrthoDB" id="6612291at2759"/>
<protein>
    <submittedName>
        <fullName evidence="8">And other transporter-domain-containing protein</fullName>
    </submittedName>
</protein>
<evidence type="ECO:0000259" key="7">
    <source>
        <dbReference type="PROSITE" id="PS50850"/>
    </source>
</evidence>
<dbReference type="GO" id="GO:0016020">
    <property type="term" value="C:membrane"/>
    <property type="evidence" value="ECO:0007669"/>
    <property type="project" value="UniProtKB-SubCell"/>
</dbReference>
<evidence type="ECO:0000313" key="9">
    <source>
        <dbReference type="Proteomes" id="UP000193144"/>
    </source>
</evidence>
<reference evidence="8 9" key="1">
    <citation type="submission" date="2016-07" db="EMBL/GenBank/DDBJ databases">
        <title>Pervasive Adenine N6-methylation of Active Genes in Fungi.</title>
        <authorList>
            <consortium name="DOE Joint Genome Institute"/>
            <person name="Mondo S.J."/>
            <person name="Dannebaum R.O."/>
            <person name="Kuo R.C."/>
            <person name="Labutti K."/>
            <person name="Haridas S."/>
            <person name="Kuo A."/>
            <person name="Salamov A."/>
            <person name="Ahrendt S.R."/>
            <person name="Lipzen A."/>
            <person name="Sullivan W."/>
            <person name="Andreopoulos W.B."/>
            <person name="Clum A."/>
            <person name="Lindquist E."/>
            <person name="Daum C."/>
            <person name="Ramamoorthy G.K."/>
            <person name="Gryganskyi A."/>
            <person name="Culley D."/>
            <person name="Magnuson J.K."/>
            <person name="James T.Y."/>
            <person name="O'Malley M.A."/>
            <person name="Stajich J.E."/>
            <person name="Spatafora J.W."/>
            <person name="Visel A."/>
            <person name="Grigoriev I.V."/>
        </authorList>
    </citation>
    <scope>NUCLEOTIDE SEQUENCE [LARGE SCALE GENOMIC DNA]</scope>
    <source>
        <strain evidence="8 9">CBS 115471</strain>
    </source>
</reference>
<dbReference type="InterPro" id="IPR050360">
    <property type="entry name" value="MFS_Sugar_Transporters"/>
</dbReference>
<feature type="transmembrane region" description="Helical" evidence="6">
    <location>
        <begin position="80"/>
        <end position="100"/>
    </location>
</feature>
<accession>A0A1Y1Z9T6</accession>
<comment type="similarity">
    <text evidence="2">Belongs to the major facilitator superfamily. Sugar transporter (TC 2.A.1.1) family.</text>
</comment>
<gene>
    <name evidence="8" type="ORF">BCR34DRAFT_604025</name>
</gene>
<evidence type="ECO:0000256" key="4">
    <source>
        <dbReference type="ARBA" id="ARBA00022989"/>
    </source>
</evidence>
<dbReference type="PROSITE" id="PS50850">
    <property type="entry name" value="MFS"/>
    <property type="match status" value="1"/>
</dbReference>
<dbReference type="Pfam" id="PF00083">
    <property type="entry name" value="Sugar_tr"/>
    <property type="match status" value="1"/>
</dbReference>
<evidence type="ECO:0000256" key="6">
    <source>
        <dbReference type="SAM" id="Phobius"/>
    </source>
</evidence>
<keyword evidence="5 6" id="KW-0472">Membrane</keyword>
<organism evidence="8 9">
    <name type="scientific">Clohesyomyces aquaticus</name>
    <dbReference type="NCBI Taxonomy" id="1231657"/>
    <lineage>
        <taxon>Eukaryota</taxon>
        <taxon>Fungi</taxon>
        <taxon>Dikarya</taxon>
        <taxon>Ascomycota</taxon>
        <taxon>Pezizomycotina</taxon>
        <taxon>Dothideomycetes</taxon>
        <taxon>Pleosporomycetidae</taxon>
        <taxon>Pleosporales</taxon>
        <taxon>Lindgomycetaceae</taxon>
        <taxon>Clohesyomyces</taxon>
    </lineage>
</organism>
<keyword evidence="3 6" id="KW-0812">Transmembrane</keyword>
<dbReference type="InterPro" id="IPR005828">
    <property type="entry name" value="MFS_sugar_transport-like"/>
</dbReference>
<evidence type="ECO:0000256" key="2">
    <source>
        <dbReference type="ARBA" id="ARBA00010992"/>
    </source>
</evidence>
<sequence>MGKRNGYATAYGYGASIIAQTIGQPTLYEDFGLAQEGAGLSHTNTVTGMMNGPFSTGGALGALFTAWTAHAFVRLRTIQLACVVCIVGASLMTGSINVAMFQASRFIMGWGIRMMACGVPLYQSEIATPTHRGRHVGFHGMELATGYTMTGFIGLVLSNGCKEYAGRNLRRLHADPTDPSGSFAHKEFYQMTQQFLLEQQRRSELGVQHCVQAHGRDNPTFGSWPVTSTS</sequence>
<proteinExistence type="inferred from homology"/>
<dbReference type="Gene3D" id="1.20.1250.20">
    <property type="entry name" value="MFS general substrate transporter like domains"/>
    <property type="match status" value="1"/>
</dbReference>
<evidence type="ECO:0000313" key="8">
    <source>
        <dbReference type="EMBL" id="ORY07022.1"/>
    </source>
</evidence>
<feature type="transmembrane region" description="Helical" evidence="6">
    <location>
        <begin position="54"/>
        <end position="73"/>
    </location>
</feature>
<dbReference type="InterPro" id="IPR036259">
    <property type="entry name" value="MFS_trans_sf"/>
</dbReference>